<evidence type="ECO:0000256" key="1">
    <source>
        <dbReference type="ARBA" id="ARBA00004496"/>
    </source>
</evidence>
<dbReference type="InterPro" id="IPR027410">
    <property type="entry name" value="TCP-1-like_intermed_sf"/>
</dbReference>
<evidence type="ECO:0000313" key="11">
    <source>
        <dbReference type="EMBL" id="CAK7273890.1"/>
    </source>
</evidence>
<dbReference type="Gene3D" id="3.50.7.10">
    <property type="entry name" value="GroEL"/>
    <property type="match status" value="1"/>
</dbReference>
<dbReference type="PROSITE" id="PS00751">
    <property type="entry name" value="TCP1_2"/>
    <property type="match status" value="1"/>
</dbReference>
<evidence type="ECO:0000256" key="6">
    <source>
        <dbReference type="ARBA" id="ARBA00022741"/>
    </source>
</evidence>
<keyword evidence="6 10" id="KW-0547">Nucleotide-binding</keyword>
<evidence type="ECO:0000256" key="5">
    <source>
        <dbReference type="ARBA" id="ARBA00022490"/>
    </source>
</evidence>
<dbReference type="SUPFAM" id="SSF48592">
    <property type="entry name" value="GroEL equatorial domain-like"/>
    <property type="match status" value="1"/>
</dbReference>
<evidence type="ECO:0000256" key="10">
    <source>
        <dbReference type="RuleBase" id="RU004187"/>
    </source>
</evidence>
<evidence type="ECO:0000256" key="4">
    <source>
        <dbReference type="ARBA" id="ARBA00014424"/>
    </source>
</evidence>
<dbReference type="InterPro" id="IPR054827">
    <property type="entry name" value="thermosome_alpha"/>
</dbReference>
<sequence>MTSMFEQSRQGTLFLGGQKISGTDIRDQNVMATQAIANVVKSSFGPSGLDKMMVDDIGDVTVTNDGATILTLLDVEHPAGKILVDLAQQQDKEVGDGTTSVVLIAAELLRRANELMKNRIHPTTIITGYRLALREAIKYMNDNISIKVEQLGRESLINIAKTSMSSKIIGADSDFFADMVVDALQAVKSTNNRSETKYPVKAVNILKAHGKSATESVLVKGYALNCTVASQAMKTRIVDAKIAVLDMNLQKERMKLGVQITVDDPQQLEQIRAREAGMVIERVEMILKAGANVILTTKGIDDLVLKLFVERGAMAVRRCKKEDLRRIARATGATLLSTLSDLNGDERFEASYLGHAEEVSQERISDDECILVKGTKVHSSASIILRGPNDFSLDEMERSVHDSLSAVKRTLESGSIVPGGGAVETALHIYLEEYAGTVGSREQLAIGEFAQSLLVIPKTLAVNAAKDASELVAQLRSRHALSQRVLDKPVAADHGATAPAAAPVAAAGVGGDDKSTAQSKSAAALAKQQQLDDEKAIARKKGYKNYGLDLMRGRVVDEIKAGVLEPSISKVRQLKSAVEACISIMRIDTLIKLDPEQRQEDDGHGH</sequence>
<keyword evidence="12" id="KW-1185">Reference proteome</keyword>
<dbReference type="InterPro" id="IPR002423">
    <property type="entry name" value="Cpn60/GroEL/TCP-1"/>
</dbReference>
<keyword evidence="5" id="KW-0963">Cytoplasm</keyword>
<evidence type="ECO:0000256" key="7">
    <source>
        <dbReference type="ARBA" id="ARBA00022840"/>
    </source>
</evidence>
<dbReference type="InterPro" id="IPR053374">
    <property type="entry name" value="TCP-1_chaperonin"/>
</dbReference>
<comment type="similarity">
    <text evidence="2 10">Belongs to the TCP-1 chaperonin family.</text>
</comment>
<dbReference type="CDD" id="cd03335">
    <property type="entry name" value="TCP1_alpha"/>
    <property type="match status" value="1"/>
</dbReference>
<organism evidence="11 12">
    <name type="scientific">Sporothrix epigloea</name>
    <dbReference type="NCBI Taxonomy" id="1892477"/>
    <lineage>
        <taxon>Eukaryota</taxon>
        <taxon>Fungi</taxon>
        <taxon>Dikarya</taxon>
        <taxon>Ascomycota</taxon>
        <taxon>Pezizomycotina</taxon>
        <taxon>Sordariomycetes</taxon>
        <taxon>Sordariomycetidae</taxon>
        <taxon>Ophiostomatales</taxon>
        <taxon>Ophiostomataceae</taxon>
        <taxon>Sporothrix</taxon>
    </lineage>
</organism>
<evidence type="ECO:0000256" key="3">
    <source>
        <dbReference type="ARBA" id="ARBA00011531"/>
    </source>
</evidence>
<dbReference type="NCBIfam" id="NF041083">
    <property type="entry name" value="thermosome_beta"/>
    <property type="match status" value="1"/>
</dbReference>
<dbReference type="Gene3D" id="1.10.560.10">
    <property type="entry name" value="GroEL-like equatorial domain"/>
    <property type="match status" value="2"/>
</dbReference>
<accession>A0ABP0E004</accession>
<dbReference type="InterPro" id="IPR017998">
    <property type="entry name" value="Chaperone_TCP-1"/>
</dbReference>
<dbReference type="InterPro" id="IPR027409">
    <property type="entry name" value="GroEL-like_apical_dom_sf"/>
</dbReference>
<keyword evidence="7 10" id="KW-0067">ATP-binding</keyword>
<dbReference type="PROSITE" id="PS00995">
    <property type="entry name" value="TCP1_3"/>
    <property type="match status" value="1"/>
</dbReference>
<dbReference type="InterPro" id="IPR012715">
    <property type="entry name" value="Chap_CCT_alpha"/>
</dbReference>
<protein>
    <recommendedName>
        <fullName evidence="4">T-complex protein 1 subunit alpha</fullName>
    </recommendedName>
    <alternativeName>
        <fullName evidence="9">CCT-alpha</fullName>
    </alternativeName>
</protein>
<evidence type="ECO:0000256" key="9">
    <source>
        <dbReference type="ARBA" id="ARBA00030049"/>
    </source>
</evidence>
<dbReference type="NCBIfam" id="NF041082">
    <property type="entry name" value="thermosome_alpha"/>
    <property type="match status" value="1"/>
</dbReference>
<dbReference type="PANTHER" id="PTHR11353">
    <property type="entry name" value="CHAPERONIN"/>
    <property type="match status" value="1"/>
</dbReference>
<evidence type="ECO:0000256" key="2">
    <source>
        <dbReference type="ARBA" id="ARBA00008020"/>
    </source>
</evidence>
<evidence type="ECO:0000256" key="8">
    <source>
        <dbReference type="ARBA" id="ARBA00023186"/>
    </source>
</evidence>
<keyword evidence="8 10" id="KW-0143">Chaperone</keyword>
<dbReference type="SUPFAM" id="SSF54849">
    <property type="entry name" value="GroEL-intermediate domain like"/>
    <property type="match status" value="1"/>
</dbReference>
<proteinExistence type="inferred from homology"/>
<comment type="caution">
    <text evidence="11">The sequence shown here is derived from an EMBL/GenBank/DDBJ whole genome shotgun (WGS) entry which is preliminary data.</text>
</comment>
<dbReference type="NCBIfam" id="TIGR02340">
    <property type="entry name" value="chap_CCT_alpha"/>
    <property type="match status" value="1"/>
</dbReference>
<dbReference type="Pfam" id="PF00118">
    <property type="entry name" value="Cpn60_TCP1"/>
    <property type="match status" value="1"/>
</dbReference>
<comment type="subunit">
    <text evidence="3">Heterooligomeric complex of about 850 to 900 kDa that forms two stacked rings, 12 to 16 nm in diameter.</text>
</comment>
<dbReference type="InterPro" id="IPR027413">
    <property type="entry name" value="GROEL-like_equatorial_sf"/>
</dbReference>
<comment type="subcellular location">
    <subcellularLocation>
        <location evidence="1">Cytoplasm</location>
    </subcellularLocation>
</comment>
<dbReference type="Proteomes" id="UP001642502">
    <property type="component" value="Unassembled WGS sequence"/>
</dbReference>
<dbReference type="SUPFAM" id="SSF52029">
    <property type="entry name" value="GroEL apical domain-like"/>
    <property type="match status" value="1"/>
</dbReference>
<dbReference type="PRINTS" id="PR00304">
    <property type="entry name" value="TCOMPLEXTCP1"/>
</dbReference>
<reference evidence="11 12" key="1">
    <citation type="submission" date="2024-01" db="EMBL/GenBank/DDBJ databases">
        <authorList>
            <person name="Allen C."/>
            <person name="Tagirdzhanova G."/>
        </authorList>
    </citation>
    <scope>NUCLEOTIDE SEQUENCE [LARGE SCALE GENOMIC DNA]</scope>
    <source>
        <strain evidence="11 12">CBS 119000</strain>
    </source>
</reference>
<dbReference type="Gene3D" id="3.30.260.10">
    <property type="entry name" value="TCP-1-like chaperonin intermediate domain"/>
    <property type="match status" value="1"/>
</dbReference>
<dbReference type="PROSITE" id="PS00750">
    <property type="entry name" value="TCP1_1"/>
    <property type="match status" value="1"/>
</dbReference>
<gene>
    <name evidence="11" type="primary">cct1</name>
    <name evidence="11" type="ORF">SEPCBS119000_005890</name>
</gene>
<name>A0ABP0E004_9PEZI</name>
<evidence type="ECO:0000313" key="12">
    <source>
        <dbReference type="Proteomes" id="UP001642502"/>
    </source>
</evidence>
<dbReference type="EMBL" id="CAWUON010000124">
    <property type="protein sequence ID" value="CAK7273890.1"/>
    <property type="molecule type" value="Genomic_DNA"/>
</dbReference>
<dbReference type="InterPro" id="IPR002194">
    <property type="entry name" value="Chaperonin_TCP-1_CS"/>
</dbReference>